<organism evidence="2 3">
    <name type="scientific">Chryseobacterium kwangjuense</name>
    <dbReference type="NCBI Taxonomy" id="267125"/>
    <lineage>
        <taxon>Bacteria</taxon>
        <taxon>Pseudomonadati</taxon>
        <taxon>Bacteroidota</taxon>
        <taxon>Flavobacteriia</taxon>
        <taxon>Flavobacteriales</taxon>
        <taxon>Weeksellaceae</taxon>
        <taxon>Chryseobacterium group</taxon>
        <taxon>Chryseobacterium</taxon>
    </lineage>
</organism>
<evidence type="ECO:0008006" key="4">
    <source>
        <dbReference type="Google" id="ProtNLM"/>
    </source>
</evidence>
<evidence type="ECO:0000313" key="2">
    <source>
        <dbReference type="EMBL" id="MFN1219091.1"/>
    </source>
</evidence>
<dbReference type="EMBL" id="JBJXVJ010000004">
    <property type="protein sequence ID" value="MFN1219091.1"/>
    <property type="molecule type" value="Genomic_DNA"/>
</dbReference>
<gene>
    <name evidence="2" type="ORF">ACKW6Q_19155</name>
</gene>
<feature type="compositionally biased region" description="Basic and acidic residues" evidence="1">
    <location>
        <begin position="137"/>
        <end position="147"/>
    </location>
</feature>
<name>A0ABW9K7R3_9FLAO</name>
<feature type="compositionally biased region" description="Basic and acidic residues" evidence="1">
    <location>
        <begin position="64"/>
        <end position="95"/>
    </location>
</feature>
<evidence type="ECO:0000313" key="3">
    <source>
        <dbReference type="Proteomes" id="UP001634154"/>
    </source>
</evidence>
<keyword evidence="3" id="KW-1185">Reference proteome</keyword>
<dbReference type="RefSeq" id="WP_409357863.1">
    <property type="nucleotide sequence ID" value="NZ_JBJXVJ010000004.1"/>
</dbReference>
<evidence type="ECO:0000256" key="1">
    <source>
        <dbReference type="SAM" id="MobiDB-lite"/>
    </source>
</evidence>
<accession>A0ABW9K7R3</accession>
<feature type="region of interest" description="Disordered" evidence="1">
    <location>
        <begin position="43"/>
        <end position="147"/>
    </location>
</feature>
<dbReference type="Proteomes" id="UP001634154">
    <property type="component" value="Unassembled WGS sequence"/>
</dbReference>
<comment type="caution">
    <text evidence="2">The sequence shown here is derived from an EMBL/GenBank/DDBJ whole genome shotgun (WGS) entry which is preliminary data.</text>
</comment>
<reference evidence="2 3" key="1">
    <citation type="submission" date="2024-12" db="EMBL/GenBank/DDBJ databases">
        <title>Draft genome sequence of Chryseobacterium kwangjuense AG447.</title>
        <authorList>
            <person name="Cheptsov V.S."/>
            <person name="Belov A."/>
            <person name="Zavarzina A.G."/>
        </authorList>
    </citation>
    <scope>NUCLEOTIDE SEQUENCE [LARGE SCALE GENOMIC DNA]</scope>
    <source>
        <strain evidence="2 3">AG447</strain>
    </source>
</reference>
<feature type="compositionally biased region" description="Polar residues" evidence="1">
    <location>
        <begin position="101"/>
        <end position="128"/>
    </location>
</feature>
<sequence>MSRTSPAAALSQNARLGLFAFLAVASWYVLSDFVDATPTQYGTRIDPMMHSPHTMNSESDSNSNDDKDVNGQDVPKEGEQKGDGNGKPTRNERMQQKKARNGNQGNNGNSEYNESAEHTSNASPSTKQPHQKGLARRNRDQGGGKGR</sequence>
<proteinExistence type="predicted"/>
<protein>
    <recommendedName>
        <fullName evidence="4">Transmembrane protein</fullName>
    </recommendedName>
</protein>